<feature type="region of interest" description="Disordered" evidence="1">
    <location>
        <begin position="1"/>
        <end position="69"/>
    </location>
</feature>
<dbReference type="AlphaFoldDB" id="A0AAV7VWM5"/>
<organism evidence="2 3">
    <name type="scientific">Pleurodeles waltl</name>
    <name type="common">Iberian ribbed newt</name>
    <dbReference type="NCBI Taxonomy" id="8319"/>
    <lineage>
        <taxon>Eukaryota</taxon>
        <taxon>Metazoa</taxon>
        <taxon>Chordata</taxon>
        <taxon>Craniata</taxon>
        <taxon>Vertebrata</taxon>
        <taxon>Euteleostomi</taxon>
        <taxon>Amphibia</taxon>
        <taxon>Batrachia</taxon>
        <taxon>Caudata</taxon>
        <taxon>Salamandroidea</taxon>
        <taxon>Salamandridae</taxon>
        <taxon>Pleurodelinae</taxon>
        <taxon>Pleurodeles</taxon>
    </lineage>
</organism>
<gene>
    <name evidence="2" type="ORF">NDU88_001347</name>
</gene>
<sequence>MGRGAYRPRTEVSKGAPDFRGTLAGLERQAGVGGRPEAEDEGGDQLETDENAERRARSNLSGARKGGIG</sequence>
<name>A0AAV7VWM5_PLEWA</name>
<accession>A0AAV7VWM5</accession>
<dbReference type="EMBL" id="JANPWB010000002">
    <property type="protein sequence ID" value="KAJ1205927.1"/>
    <property type="molecule type" value="Genomic_DNA"/>
</dbReference>
<keyword evidence="3" id="KW-1185">Reference proteome</keyword>
<proteinExistence type="predicted"/>
<evidence type="ECO:0000313" key="3">
    <source>
        <dbReference type="Proteomes" id="UP001066276"/>
    </source>
</evidence>
<evidence type="ECO:0000313" key="2">
    <source>
        <dbReference type="EMBL" id="KAJ1205927.1"/>
    </source>
</evidence>
<reference evidence="2" key="1">
    <citation type="journal article" date="2022" name="bioRxiv">
        <title>Sequencing and chromosome-scale assembly of the giantPleurodeles waltlgenome.</title>
        <authorList>
            <person name="Brown T."/>
            <person name="Elewa A."/>
            <person name="Iarovenko S."/>
            <person name="Subramanian E."/>
            <person name="Araus A.J."/>
            <person name="Petzold A."/>
            <person name="Susuki M."/>
            <person name="Suzuki K.-i.T."/>
            <person name="Hayashi T."/>
            <person name="Toyoda A."/>
            <person name="Oliveira C."/>
            <person name="Osipova E."/>
            <person name="Leigh N.D."/>
            <person name="Simon A."/>
            <person name="Yun M.H."/>
        </authorList>
    </citation>
    <scope>NUCLEOTIDE SEQUENCE</scope>
    <source>
        <strain evidence="2">20211129_DDA</strain>
        <tissue evidence="2">Liver</tissue>
    </source>
</reference>
<comment type="caution">
    <text evidence="2">The sequence shown here is derived from an EMBL/GenBank/DDBJ whole genome shotgun (WGS) entry which is preliminary data.</text>
</comment>
<evidence type="ECO:0000256" key="1">
    <source>
        <dbReference type="SAM" id="MobiDB-lite"/>
    </source>
</evidence>
<protein>
    <submittedName>
        <fullName evidence="2">Uncharacterized protein</fullName>
    </submittedName>
</protein>
<feature type="compositionally biased region" description="Acidic residues" evidence="1">
    <location>
        <begin position="38"/>
        <end position="50"/>
    </location>
</feature>
<dbReference type="Proteomes" id="UP001066276">
    <property type="component" value="Chromosome 1_2"/>
</dbReference>